<accession>A0AAV4R3G6</accession>
<gene>
    <name evidence="1" type="primary">AVEN_132612_1</name>
    <name evidence="1" type="ORF">CEXT_440801</name>
</gene>
<dbReference type="EMBL" id="BPLR01007175">
    <property type="protein sequence ID" value="GIY14957.1"/>
    <property type="molecule type" value="Genomic_DNA"/>
</dbReference>
<proteinExistence type="predicted"/>
<dbReference type="Proteomes" id="UP001054945">
    <property type="component" value="Unassembled WGS sequence"/>
</dbReference>
<sequence>MSYHIILPQAGLVPEKTVTERIDDTALDYDVICNDISSVKNGFWIQELRTKKIFLTDIQENAGPIEALLGADVAGKLVTDRREELETGLVVLETKLGWTLMKYPDILTKKMQV</sequence>
<name>A0AAV4R3G6_CAEEX</name>
<protein>
    <submittedName>
        <fullName evidence="1">Uncharacterized protein</fullName>
    </submittedName>
</protein>
<comment type="caution">
    <text evidence="1">The sequence shown here is derived from an EMBL/GenBank/DDBJ whole genome shotgun (WGS) entry which is preliminary data.</text>
</comment>
<organism evidence="1 2">
    <name type="scientific">Caerostris extrusa</name>
    <name type="common">Bark spider</name>
    <name type="synonym">Caerostris bankana</name>
    <dbReference type="NCBI Taxonomy" id="172846"/>
    <lineage>
        <taxon>Eukaryota</taxon>
        <taxon>Metazoa</taxon>
        <taxon>Ecdysozoa</taxon>
        <taxon>Arthropoda</taxon>
        <taxon>Chelicerata</taxon>
        <taxon>Arachnida</taxon>
        <taxon>Araneae</taxon>
        <taxon>Araneomorphae</taxon>
        <taxon>Entelegynae</taxon>
        <taxon>Araneoidea</taxon>
        <taxon>Araneidae</taxon>
        <taxon>Caerostris</taxon>
    </lineage>
</organism>
<keyword evidence="2" id="KW-1185">Reference proteome</keyword>
<evidence type="ECO:0000313" key="1">
    <source>
        <dbReference type="EMBL" id="GIY14957.1"/>
    </source>
</evidence>
<reference evidence="1 2" key="1">
    <citation type="submission" date="2021-06" db="EMBL/GenBank/DDBJ databases">
        <title>Caerostris extrusa draft genome.</title>
        <authorList>
            <person name="Kono N."/>
            <person name="Arakawa K."/>
        </authorList>
    </citation>
    <scope>NUCLEOTIDE SEQUENCE [LARGE SCALE GENOMIC DNA]</scope>
</reference>
<evidence type="ECO:0000313" key="2">
    <source>
        <dbReference type="Proteomes" id="UP001054945"/>
    </source>
</evidence>
<dbReference type="AlphaFoldDB" id="A0AAV4R3G6"/>